<evidence type="ECO:0000313" key="2">
    <source>
        <dbReference type="RefSeq" id="XP_014670959.1"/>
    </source>
</evidence>
<reference evidence="2" key="1">
    <citation type="submission" date="2025-08" db="UniProtKB">
        <authorList>
            <consortium name="RefSeq"/>
        </authorList>
    </citation>
    <scope>IDENTIFICATION</scope>
</reference>
<name>A0ABM1EFI8_PRICU</name>
<keyword evidence="1" id="KW-1185">Reference proteome</keyword>
<organism evidence="1 2">
    <name type="scientific">Priapulus caudatus</name>
    <name type="common">Priapulid worm</name>
    <dbReference type="NCBI Taxonomy" id="37621"/>
    <lineage>
        <taxon>Eukaryota</taxon>
        <taxon>Metazoa</taxon>
        <taxon>Ecdysozoa</taxon>
        <taxon>Scalidophora</taxon>
        <taxon>Priapulida</taxon>
        <taxon>Priapulimorpha</taxon>
        <taxon>Priapulimorphida</taxon>
        <taxon>Priapulidae</taxon>
        <taxon>Priapulus</taxon>
    </lineage>
</organism>
<dbReference type="GeneID" id="106811756"/>
<dbReference type="PANTHER" id="PTHR47306:SF2">
    <property type="entry name" value="CORE-BINDING (CB) DOMAIN-CONTAINING PROTEIN"/>
    <property type="match status" value="1"/>
</dbReference>
<sequence>MAQQLRMRLFCPICKTMKQDLSVHLRRSCMRNATEQEISASAKAQRREAFDNCNNSTIVPYVNILALCNNGVMTDLQVIQQETNRPRIVSVSESENEEVESNTIKDAAQSDAEWTRPRPDAHHRNWSTAGRKRMQDMGMHNRHDMEHLARFDDHLRNEIKQHNSSQTIQDIARDSAYNQLCVIYPLSLDENPPTMKTCKDINQQDGQRFYNRWMRIPKNNTITSRIEEAHEEKMMGAKEARGLRT</sequence>
<protein>
    <submittedName>
        <fullName evidence="2">Uncharacterized protein LOC106811756</fullName>
    </submittedName>
</protein>
<dbReference type="RefSeq" id="XP_014670959.1">
    <property type="nucleotide sequence ID" value="XM_014815473.1"/>
</dbReference>
<dbReference type="PANTHER" id="PTHR47306">
    <property type="entry name" value="SI:CH211-178J18.4-RELATED"/>
    <property type="match status" value="1"/>
</dbReference>
<accession>A0ABM1EFI8</accession>
<gene>
    <name evidence="2" type="primary">LOC106811756</name>
</gene>
<dbReference type="Proteomes" id="UP000695022">
    <property type="component" value="Unplaced"/>
</dbReference>
<proteinExistence type="predicted"/>
<evidence type="ECO:0000313" key="1">
    <source>
        <dbReference type="Proteomes" id="UP000695022"/>
    </source>
</evidence>